<reference evidence="2" key="1">
    <citation type="journal article" date="2013" name="Nat. Genet.">
        <title>The draft genomes of soft-shell turtle and green sea turtle yield insights into the development and evolution of the turtle-specific body plan.</title>
        <authorList>
            <person name="Wang Z."/>
            <person name="Pascual-Anaya J."/>
            <person name="Zadissa A."/>
            <person name="Li W."/>
            <person name="Niimura Y."/>
            <person name="Huang Z."/>
            <person name="Li C."/>
            <person name="White S."/>
            <person name="Xiong Z."/>
            <person name="Fang D."/>
            <person name="Wang B."/>
            <person name="Ming Y."/>
            <person name="Chen Y."/>
            <person name="Zheng Y."/>
            <person name="Kuraku S."/>
            <person name="Pignatelli M."/>
            <person name="Herrero J."/>
            <person name="Beal K."/>
            <person name="Nozawa M."/>
            <person name="Li Q."/>
            <person name="Wang J."/>
            <person name="Zhang H."/>
            <person name="Yu L."/>
            <person name="Shigenobu S."/>
            <person name="Wang J."/>
            <person name="Liu J."/>
            <person name="Flicek P."/>
            <person name="Searle S."/>
            <person name="Wang J."/>
            <person name="Kuratani S."/>
            <person name="Yin Y."/>
            <person name="Aken B."/>
            <person name="Zhang G."/>
            <person name="Irie N."/>
        </authorList>
    </citation>
    <scope>NUCLEOTIDE SEQUENCE [LARGE SCALE GENOMIC DNA]</scope>
</reference>
<organism evidence="1 2">
    <name type="scientific">Chelonia mydas</name>
    <name type="common">Green sea-turtle</name>
    <name type="synonym">Chelonia agassizi</name>
    <dbReference type="NCBI Taxonomy" id="8469"/>
    <lineage>
        <taxon>Eukaryota</taxon>
        <taxon>Metazoa</taxon>
        <taxon>Chordata</taxon>
        <taxon>Craniata</taxon>
        <taxon>Vertebrata</taxon>
        <taxon>Euteleostomi</taxon>
        <taxon>Archelosauria</taxon>
        <taxon>Testudinata</taxon>
        <taxon>Testudines</taxon>
        <taxon>Cryptodira</taxon>
        <taxon>Durocryptodira</taxon>
        <taxon>Americhelydia</taxon>
        <taxon>Chelonioidea</taxon>
        <taxon>Cheloniidae</taxon>
        <taxon>Chelonia</taxon>
    </lineage>
</organism>
<accession>M7B258</accession>
<evidence type="ECO:0000313" key="2">
    <source>
        <dbReference type="Proteomes" id="UP000031443"/>
    </source>
</evidence>
<dbReference type="EMBL" id="KB546685">
    <property type="protein sequence ID" value="EMP31149.1"/>
    <property type="molecule type" value="Genomic_DNA"/>
</dbReference>
<evidence type="ECO:0000313" key="1">
    <source>
        <dbReference type="EMBL" id="EMP31149.1"/>
    </source>
</evidence>
<sequence length="268" mass="30627">MKVPEPTRWVPLVEKPSGNLLGMDMSNISRRTSYKSAGDRWRDAEWYRDIDRCLQSYQYQKSNLDLAGDLQRDQCWDRLRVDRWSDRYREQCQESDQYRPYRDSELRKLERHRKYDQCQERDQCQDWERFRDGCQDQDWDQDRCCPASLGDGSHIRDGFSLNGSARTRGAAGCRVSGSVSAIKSYTVEKVFGMEGSFSSTAMCTGELTCTRLDGPCGARVDGVGAITCPACSGNRHSSNRSVGRVGGCRTRSSRQLFGLLLLLLLARR</sequence>
<protein>
    <submittedName>
        <fullName evidence="1">Uncharacterized protein</fullName>
    </submittedName>
</protein>
<dbReference type="AlphaFoldDB" id="M7B258"/>
<dbReference type="Proteomes" id="UP000031443">
    <property type="component" value="Unassembled WGS sequence"/>
</dbReference>
<keyword evidence="2" id="KW-1185">Reference proteome</keyword>
<name>M7B258_CHEMY</name>
<gene>
    <name evidence="1" type="ORF">UY3_11733</name>
</gene>
<proteinExistence type="predicted"/>